<keyword evidence="6" id="KW-0223">Dioxygenase</keyword>
<keyword evidence="7" id="KW-1185">Reference proteome</keyword>
<evidence type="ECO:0000256" key="3">
    <source>
        <dbReference type="ARBA" id="ARBA00022630"/>
    </source>
</evidence>
<dbReference type="Gene3D" id="3.20.20.70">
    <property type="entry name" value="Aldolase class I"/>
    <property type="match status" value="1"/>
</dbReference>
<keyword evidence="4" id="KW-0288">FMN</keyword>
<evidence type="ECO:0000313" key="6">
    <source>
        <dbReference type="EMBL" id="SCZ80707.1"/>
    </source>
</evidence>
<keyword evidence="5" id="KW-0560">Oxidoreductase</keyword>
<dbReference type="OrthoDB" id="9778912at2"/>
<dbReference type="CDD" id="cd04730">
    <property type="entry name" value="NPD_like"/>
    <property type="match status" value="1"/>
</dbReference>
<gene>
    <name evidence="6" type="ORF">SAMN03080599_02399</name>
</gene>
<keyword evidence="3" id="KW-0285">Flavoprotein</keyword>
<dbReference type="SUPFAM" id="SSF51412">
    <property type="entry name" value="Inosine monophosphate dehydrogenase (IMPDH)"/>
    <property type="match status" value="1"/>
</dbReference>
<dbReference type="STRING" id="1120920.SAMN03080599_02399"/>
<dbReference type="RefSeq" id="WP_092591827.1">
    <property type="nucleotide sequence ID" value="NZ_FMWL01000014.1"/>
</dbReference>
<dbReference type="GO" id="GO:0018580">
    <property type="term" value="F:nitronate monooxygenase activity"/>
    <property type="evidence" value="ECO:0007669"/>
    <property type="project" value="InterPro"/>
</dbReference>
<sequence>MNLPTLKIGDLEARLPVIQGGMGIGVSMSRLASAVANAGGIGVISGAQPGFKEPDFWTNPLEANLRGIRNEIRKARELSPQGIIGINFLTATREYTDFVKEAVKEGIDLIISGAGLPKNLPEFVKGTKTKFAPIVSSGKAAETLLKLWDRRYQVVPDAIIVEGPLAGGHLGFSREELEGTAKDLYTLLDEVLVAVKAFSDRYQKPIPVIAAGGIFSGADMKKALDLGAAGVQISTRFVTTEECDADDAFKQMYLDAKEEDVVIIQSPVGLPGRAIRNDMTHSLEAGRIPVSACTRCLSHCDPATTPFCITKKLIEAVTGEVDKGLVFAGHNAFKLDKITTVQAVMDELVTEYEEACTS</sequence>
<dbReference type="Proteomes" id="UP000199208">
    <property type="component" value="Unassembled WGS sequence"/>
</dbReference>
<name>A0A1G5S3J9_9FIRM</name>
<dbReference type="PANTHER" id="PTHR32332:SF18">
    <property type="entry name" value="2-NITROPROPANE DIOXYGENASE"/>
    <property type="match status" value="1"/>
</dbReference>
<dbReference type="Pfam" id="PF03060">
    <property type="entry name" value="NMO"/>
    <property type="match status" value="1"/>
</dbReference>
<evidence type="ECO:0000256" key="4">
    <source>
        <dbReference type="ARBA" id="ARBA00022643"/>
    </source>
</evidence>
<evidence type="ECO:0000313" key="7">
    <source>
        <dbReference type="Proteomes" id="UP000199208"/>
    </source>
</evidence>
<dbReference type="PANTHER" id="PTHR32332">
    <property type="entry name" value="2-NITROPROPANE DIOXYGENASE"/>
    <property type="match status" value="1"/>
</dbReference>
<dbReference type="InterPro" id="IPR004136">
    <property type="entry name" value="NMO"/>
</dbReference>
<reference evidence="6 7" key="1">
    <citation type="submission" date="2016-10" db="EMBL/GenBank/DDBJ databases">
        <authorList>
            <person name="de Groot N.N."/>
        </authorList>
    </citation>
    <scope>NUCLEOTIDE SEQUENCE [LARGE SCALE GENOMIC DNA]</scope>
    <source>
        <strain evidence="6 7">DSM 2784</strain>
    </source>
</reference>
<organism evidence="6 7">
    <name type="scientific">Acidaminobacter hydrogenoformans DSM 2784</name>
    <dbReference type="NCBI Taxonomy" id="1120920"/>
    <lineage>
        <taxon>Bacteria</taxon>
        <taxon>Bacillati</taxon>
        <taxon>Bacillota</taxon>
        <taxon>Clostridia</taxon>
        <taxon>Peptostreptococcales</taxon>
        <taxon>Acidaminobacteraceae</taxon>
        <taxon>Acidaminobacter</taxon>
    </lineage>
</organism>
<dbReference type="EMBL" id="FMWL01000014">
    <property type="protein sequence ID" value="SCZ80707.1"/>
    <property type="molecule type" value="Genomic_DNA"/>
</dbReference>
<proteinExistence type="predicted"/>
<accession>A0A1G5S3J9</accession>
<protein>
    <recommendedName>
        <fullName evidence="2">Probable nitronate monooxygenase</fullName>
    </recommendedName>
</protein>
<evidence type="ECO:0000256" key="2">
    <source>
        <dbReference type="ARBA" id="ARBA00013457"/>
    </source>
</evidence>
<dbReference type="InterPro" id="IPR013785">
    <property type="entry name" value="Aldolase_TIM"/>
</dbReference>
<dbReference type="AlphaFoldDB" id="A0A1G5S3J9"/>
<evidence type="ECO:0000256" key="1">
    <source>
        <dbReference type="ARBA" id="ARBA00003535"/>
    </source>
</evidence>
<comment type="function">
    <text evidence="1">Nitronate monooxygenase that uses molecular oxygen to catalyze the oxidative denitrification of alkyl nitronates. Acts on propionate 3-nitronate (P3N), the presumed physiological substrate. Probably functions in the detoxification of P3N, a metabolic poison produced by plants and fungi as a defense mechanism.</text>
</comment>
<evidence type="ECO:0000256" key="5">
    <source>
        <dbReference type="ARBA" id="ARBA00023002"/>
    </source>
</evidence>
<dbReference type="GO" id="GO:0051213">
    <property type="term" value="F:dioxygenase activity"/>
    <property type="evidence" value="ECO:0007669"/>
    <property type="project" value="UniProtKB-KW"/>
</dbReference>